<gene>
    <name evidence="2" type="ORF">EV140_0497</name>
</gene>
<evidence type="ECO:0000313" key="3">
    <source>
        <dbReference type="Proteomes" id="UP000292408"/>
    </source>
</evidence>
<comment type="caution">
    <text evidence="2">The sequence shown here is derived from an EMBL/GenBank/DDBJ whole genome shotgun (WGS) entry which is preliminary data.</text>
</comment>
<keyword evidence="3" id="KW-1185">Reference proteome</keyword>
<name>A0A4Q7TTE1_9MICO</name>
<feature type="domain" description="Alpha-L-glutamate ligase-related protein ATP-grasp" evidence="1">
    <location>
        <begin position="188"/>
        <end position="332"/>
    </location>
</feature>
<proteinExistence type="predicted"/>
<protein>
    <submittedName>
        <fullName evidence="2">Putative polysaccharide biosynthesis protein</fullName>
    </submittedName>
</protein>
<sequence length="357" mass="40432">MDEARIEDRKGYAHTMGVALSARIRYIVRRFRAFRFSRVWGIATQIAEEQSVSRVRVFVDMLFSAAFRDTAYIDYYEADFALLNRAERATFMTSLLQHHLATALNDREAAKTLENKLSFNVAFSDLLHREWIDIRAAGVSGLREFAERHPVIIAKVPVSREGKGVFRFDTREVRDWSVFFDERVAAGQLLVEEPITQHPAIAAYCSGTVNTIRMTTWFDGAEVHLLVAVQKFGRGAVSDQFTWGGFYTMLDDDGASVGPGYTGKHKSRYDTHPDSGESIIDYRVPLWNEAVALVKDAARRIPEVPYVGWDVAITPEGPLLIEGNWIPGLYETRVSATGLRRGSRPRHEPLFEAARNR</sequence>
<reference evidence="2 3" key="1">
    <citation type="journal article" date="2015" name="Stand. Genomic Sci.">
        <title>Genomic Encyclopedia of Bacterial and Archaeal Type Strains, Phase III: the genomes of soil and plant-associated and newly described type strains.</title>
        <authorList>
            <person name="Whitman W.B."/>
            <person name="Woyke T."/>
            <person name="Klenk H.P."/>
            <person name="Zhou Y."/>
            <person name="Lilburn T.G."/>
            <person name="Beck B.J."/>
            <person name="De Vos P."/>
            <person name="Vandamme P."/>
            <person name="Eisen J.A."/>
            <person name="Garrity G."/>
            <person name="Hugenholtz P."/>
            <person name="Kyrpides N.C."/>
        </authorList>
    </citation>
    <scope>NUCLEOTIDE SEQUENCE [LARGE SCALE GENOMIC DNA]</scope>
    <source>
        <strain evidence="2 3">AC4r</strain>
    </source>
</reference>
<dbReference type="EMBL" id="SGXT01000011">
    <property type="protein sequence ID" value="RZT64255.1"/>
    <property type="molecule type" value="Genomic_DNA"/>
</dbReference>
<dbReference type="OrthoDB" id="2077809at2"/>
<dbReference type="AlphaFoldDB" id="A0A4Q7TTE1"/>
<dbReference type="InterPro" id="IPR039523">
    <property type="entry name" value="RimK-rel_E_lig_ATP-grasp"/>
</dbReference>
<accession>A0A4Q7TTE1</accession>
<dbReference type="Proteomes" id="UP000292408">
    <property type="component" value="Unassembled WGS sequence"/>
</dbReference>
<dbReference type="RefSeq" id="WP_130280680.1">
    <property type="nucleotide sequence ID" value="NZ_SGXT01000011.1"/>
</dbReference>
<evidence type="ECO:0000259" key="1">
    <source>
        <dbReference type="Pfam" id="PF14397"/>
    </source>
</evidence>
<dbReference type="SUPFAM" id="SSF56059">
    <property type="entry name" value="Glutathione synthetase ATP-binding domain-like"/>
    <property type="match status" value="1"/>
</dbReference>
<organism evidence="2 3">
    <name type="scientific">Microcella alkaliphila</name>
    <dbReference type="NCBI Taxonomy" id="279828"/>
    <lineage>
        <taxon>Bacteria</taxon>
        <taxon>Bacillati</taxon>
        <taxon>Actinomycetota</taxon>
        <taxon>Actinomycetes</taxon>
        <taxon>Micrococcales</taxon>
        <taxon>Microbacteriaceae</taxon>
        <taxon>Microcella</taxon>
    </lineage>
</organism>
<dbReference type="Pfam" id="PF14397">
    <property type="entry name" value="ATPgrasp_ST"/>
    <property type="match status" value="1"/>
</dbReference>
<evidence type="ECO:0000313" key="2">
    <source>
        <dbReference type="EMBL" id="RZT64255.1"/>
    </source>
</evidence>